<sequence length="103" mass="11726">MAVKKQNLKEPSHTDWDRVDAVKEEEIDYSDIPELDDDFFEKATFVSAKQTITIRLDSDVVTWLKEGGKGYQTRANRILRSVMEAQRKRGNNSVAAPKRSGTP</sequence>
<keyword evidence="2" id="KW-1185">Reference proteome</keyword>
<dbReference type="Pfam" id="PF14384">
    <property type="entry name" value="BrnA_antitoxin"/>
    <property type="match status" value="1"/>
</dbReference>
<name>A0ABS0YUL6_9BACT</name>
<comment type="caution">
    <text evidence="1">The sequence shown here is derived from an EMBL/GenBank/DDBJ whole genome shotgun (WGS) entry which is preliminary data.</text>
</comment>
<organism evidence="1 2">
    <name type="scientific">Geomonas propionica</name>
    <dbReference type="NCBI Taxonomy" id="2798582"/>
    <lineage>
        <taxon>Bacteria</taxon>
        <taxon>Pseudomonadati</taxon>
        <taxon>Thermodesulfobacteriota</taxon>
        <taxon>Desulfuromonadia</taxon>
        <taxon>Geobacterales</taxon>
        <taxon>Geobacteraceae</taxon>
        <taxon>Geomonas</taxon>
    </lineage>
</organism>
<dbReference type="Proteomes" id="UP000641025">
    <property type="component" value="Unassembled WGS sequence"/>
</dbReference>
<evidence type="ECO:0000313" key="1">
    <source>
        <dbReference type="EMBL" id="MBJ6801609.1"/>
    </source>
</evidence>
<gene>
    <name evidence="1" type="ORF">JFN90_15875</name>
</gene>
<dbReference type="InterPro" id="IPR025528">
    <property type="entry name" value="BrnA_antitoxin"/>
</dbReference>
<accession>A0ABS0YUL6</accession>
<evidence type="ECO:0000313" key="2">
    <source>
        <dbReference type="Proteomes" id="UP000641025"/>
    </source>
</evidence>
<dbReference type="EMBL" id="JAEMHK010000012">
    <property type="protein sequence ID" value="MBJ6801609.1"/>
    <property type="molecule type" value="Genomic_DNA"/>
</dbReference>
<proteinExistence type="predicted"/>
<protein>
    <submittedName>
        <fullName evidence="1">BrnA antitoxin family protein</fullName>
    </submittedName>
</protein>
<reference evidence="1 2" key="1">
    <citation type="submission" date="2020-12" db="EMBL/GenBank/DDBJ databases">
        <title>Geomonas sp. Red259, isolated from paddy soil.</title>
        <authorList>
            <person name="Xu Z."/>
            <person name="Zhang Z."/>
            <person name="Masuda Y."/>
            <person name="Itoh H."/>
            <person name="Senoo K."/>
        </authorList>
    </citation>
    <scope>NUCLEOTIDE SEQUENCE [LARGE SCALE GENOMIC DNA]</scope>
    <source>
        <strain evidence="1 2">Red259</strain>
    </source>
</reference>